<dbReference type="AlphaFoldDB" id="A0A5B7EFM3"/>
<accession>A0A5B7EFM3</accession>
<proteinExistence type="predicted"/>
<evidence type="ECO:0000313" key="3">
    <source>
        <dbReference type="Proteomes" id="UP000324222"/>
    </source>
</evidence>
<dbReference type="EMBL" id="VSRR010002758">
    <property type="protein sequence ID" value="MPC33091.1"/>
    <property type="molecule type" value="Genomic_DNA"/>
</dbReference>
<gene>
    <name evidence="2" type="ORF">E2C01_026433</name>
</gene>
<keyword evidence="3" id="KW-1185">Reference proteome</keyword>
<dbReference type="Proteomes" id="UP000324222">
    <property type="component" value="Unassembled WGS sequence"/>
</dbReference>
<evidence type="ECO:0000313" key="2">
    <source>
        <dbReference type="EMBL" id="MPC33091.1"/>
    </source>
</evidence>
<reference evidence="2 3" key="1">
    <citation type="submission" date="2019-05" db="EMBL/GenBank/DDBJ databases">
        <title>Another draft genome of Portunus trituberculatus and its Hox gene families provides insights of decapod evolution.</title>
        <authorList>
            <person name="Jeong J.-H."/>
            <person name="Song I."/>
            <person name="Kim S."/>
            <person name="Choi T."/>
            <person name="Kim D."/>
            <person name="Ryu S."/>
            <person name="Kim W."/>
        </authorList>
    </citation>
    <scope>NUCLEOTIDE SEQUENCE [LARGE SCALE GENOMIC DNA]</scope>
    <source>
        <tissue evidence="2">Muscle</tissue>
    </source>
</reference>
<sequence>MKRFVQENVKPLPGIRVPPGAPQHEAAGPKVLAGVPLNSSQKNSRSSRGMKRSSNGVLRVVILLAKAARCSLVAGWHGRAVAGSDQTLSRVSLVLDKSAIEGAVVEQRAGASLAALLQAR</sequence>
<organism evidence="2 3">
    <name type="scientific">Portunus trituberculatus</name>
    <name type="common">Swimming crab</name>
    <name type="synonym">Neptunus trituberculatus</name>
    <dbReference type="NCBI Taxonomy" id="210409"/>
    <lineage>
        <taxon>Eukaryota</taxon>
        <taxon>Metazoa</taxon>
        <taxon>Ecdysozoa</taxon>
        <taxon>Arthropoda</taxon>
        <taxon>Crustacea</taxon>
        <taxon>Multicrustacea</taxon>
        <taxon>Malacostraca</taxon>
        <taxon>Eumalacostraca</taxon>
        <taxon>Eucarida</taxon>
        <taxon>Decapoda</taxon>
        <taxon>Pleocyemata</taxon>
        <taxon>Brachyura</taxon>
        <taxon>Eubrachyura</taxon>
        <taxon>Portunoidea</taxon>
        <taxon>Portunidae</taxon>
        <taxon>Portuninae</taxon>
        <taxon>Portunus</taxon>
    </lineage>
</organism>
<comment type="caution">
    <text evidence="2">The sequence shown here is derived from an EMBL/GenBank/DDBJ whole genome shotgun (WGS) entry which is preliminary data.</text>
</comment>
<feature type="region of interest" description="Disordered" evidence="1">
    <location>
        <begin position="1"/>
        <end position="53"/>
    </location>
</feature>
<protein>
    <submittedName>
        <fullName evidence="2">Uncharacterized protein</fullName>
    </submittedName>
</protein>
<name>A0A5B7EFM3_PORTR</name>
<evidence type="ECO:0000256" key="1">
    <source>
        <dbReference type="SAM" id="MobiDB-lite"/>
    </source>
</evidence>
<feature type="compositionally biased region" description="Polar residues" evidence="1">
    <location>
        <begin position="37"/>
        <end position="53"/>
    </location>
</feature>